<dbReference type="KEGG" id="fop:FNB79_14840"/>
<dbReference type="OrthoDB" id="1445895at2"/>
<reference evidence="1 2" key="1">
    <citation type="submission" date="2019-07" db="EMBL/GenBank/DDBJ databases">
        <title>Genome sequencing for Formosa sp. PS13.</title>
        <authorList>
            <person name="Park S.-J."/>
        </authorList>
    </citation>
    <scope>NUCLEOTIDE SEQUENCE [LARGE SCALE GENOMIC DNA]</scope>
    <source>
        <strain evidence="1 2">PS13</strain>
    </source>
</reference>
<sequence length="253" mass="29370">MIAIDNIFRDIPLLPSKDAIKQQALKKRTEVNKIYDNLKKGTLDLLIPEHFETHTAGPQLAPSKSNRRHLRMSFEYQKAVTNHNSVASFTPDILTVHKIKIPKGYTPIKAVLHYKLYTNDETYLYVNLKIAGKSLNINPLEEGQKTILNQALDSEHCYSCLNGELEINLKDISSSCLNCTNELPFSLFLRATKHYTFNLLIACELEDKPTTVTNWSLNTYNRLKTQYNRQQEEYELKFREQQQFNEHSLFDMI</sequence>
<organism evidence="1 2">
    <name type="scientific">Formosa sediminum</name>
    <dbReference type="NCBI Taxonomy" id="2594004"/>
    <lineage>
        <taxon>Bacteria</taxon>
        <taxon>Pseudomonadati</taxon>
        <taxon>Bacteroidota</taxon>
        <taxon>Flavobacteriia</taxon>
        <taxon>Flavobacteriales</taxon>
        <taxon>Flavobacteriaceae</taxon>
        <taxon>Formosa</taxon>
    </lineage>
</organism>
<proteinExistence type="predicted"/>
<protein>
    <submittedName>
        <fullName evidence="1">Uncharacterized protein</fullName>
    </submittedName>
</protein>
<evidence type="ECO:0000313" key="2">
    <source>
        <dbReference type="Proteomes" id="UP000319209"/>
    </source>
</evidence>
<dbReference type="AlphaFoldDB" id="A0A516GUM2"/>
<evidence type="ECO:0000313" key="1">
    <source>
        <dbReference type="EMBL" id="QDO95195.1"/>
    </source>
</evidence>
<dbReference type="Proteomes" id="UP000319209">
    <property type="component" value="Chromosome"/>
</dbReference>
<dbReference type="RefSeq" id="WP_143382103.1">
    <property type="nucleotide sequence ID" value="NZ_CP041637.1"/>
</dbReference>
<keyword evidence="2" id="KW-1185">Reference proteome</keyword>
<name>A0A516GUM2_9FLAO</name>
<dbReference type="EMBL" id="CP041637">
    <property type="protein sequence ID" value="QDO95195.1"/>
    <property type="molecule type" value="Genomic_DNA"/>
</dbReference>
<accession>A0A516GUM2</accession>
<gene>
    <name evidence="1" type="ORF">FNB79_14840</name>
</gene>